<protein>
    <submittedName>
        <fullName evidence="1">Uncharacterized protein</fullName>
    </submittedName>
</protein>
<dbReference type="Proteomes" id="UP000177097">
    <property type="component" value="Unassembled WGS sequence"/>
</dbReference>
<dbReference type="STRING" id="1802389.A3C17_03610"/>
<dbReference type="EMBL" id="MGDX01000012">
    <property type="protein sequence ID" value="OGL71450.1"/>
    <property type="molecule type" value="Genomic_DNA"/>
</dbReference>
<gene>
    <name evidence="1" type="ORF">A3C17_03610</name>
</gene>
<dbReference type="AlphaFoldDB" id="A0A1F7TZK3"/>
<comment type="caution">
    <text evidence="1">The sequence shown here is derived from an EMBL/GenBank/DDBJ whole genome shotgun (WGS) entry which is preliminary data.</text>
</comment>
<accession>A0A1F7TZK3</accession>
<proteinExistence type="predicted"/>
<sequence length="218" mass="24762">MSPEKRQAPEEAKYLVRNLERRKGLLARISKKEEGDIPDIVIKDTFLRFLDKKYEGMAQGEIEDLNKRLFALINRAADLVTKKQDTAPVTSMYAYPYAGARPIDERSYSEFLEEVKTIIELCKQHNISLKSITGMQTGLGVPDVKKLDDLLDWCKDNNVDLKSITGMQNGLGVPDVKKLDSLLKWCKDNNIDLKSITGMQVGIPTESALNRLFRRKKS</sequence>
<organism evidence="1 2">
    <name type="scientific">Candidatus Uhrbacteria bacterium RIFCSPHIGHO2_02_FULL_53_13</name>
    <dbReference type="NCBI Taxonomy" id="1802389"/>
    <lineage>
        <taxon>Bacteria</taxon>
        <taxon>Candidatus Uhriibacteriota</taxon>
    </lineage>
</organism>
<reference evidence="1 2" key="1">
    <citation type="journal article" date="2016" name="Nat. Commun.">
        <title>Thousands of microbial genomes shed light on interconnected biogeochemical processes in an aquifer system.</title>
        <authorList>
            <person name="Anantharaman K."/>
            <person name="Brown C.T."/>
            <person name="Hug L.A."/>
            <person name="Sharon I."/>
            <person name="Castelle C.J."/>
            <person name="Probst A.J."/>
            <person name="Thomas B.C."/>
            <person name="Singh A."/>
            <person name="Wilkins M.J."/>
            <person name="Karaoz U."/>
            <person name="Brodie E.L."/>
            <person name="Williams K.H."/>
            <person name="Hubbard S.S."/>
            <person name="Banfield J.F."/>
        </authorList>
    </citation>
    <scope>NUCLEOTIDE SEQUENCE [LARGE SCALE GENOMIC DNA]</scope>
</reference>
<evidence type="ECO:0000313" key="1">
    <source>
        <dbReference type="EMBL" id="OGL71450.1"/>
    </source>
</evidence>
<evidence type="ECO:0000313" key="2">
    <source>
        <dbReference type="Proteomes" id="UP000177097"/>
    </source>
</evidence>
<name>A0A1F7TZK3_9BACT</name>